<dbReference type="EMBL" id="BAAALR010000065">
    <property type="protein sequence ID" value="GAA1709466.1"/>
    <property type="molecule type" value="Genomic_DNA"/>
</dbReference>
<dbReference type="Pfam" id="PF06418">
    <property type="entry name" value="CTP_synth_N"/>
    <property type="match status" value="1"/>
</dbReference>
<gene>
    <name evidence="2" type="ORF">GCM10009680_58050</name>
</gene>
<dbReference type="InterPro" id="IPR004468">
    <property type="entry name" value="CTP_synthase"/>
</dbReference>
<name>A0ABP4UST4_9ACTN</name>
<feature type="domain" description="CTP synthase N-terminal" evidence="1">
    <location>
        <begin position="1"/>
        <end position="65"/>
    </location>
</feature>
<dbReference type="Proteomes" id="UP001499947">
    <property type="component" value="Unassembled WGS sequence"/>
</dbReference>
<reference evidence="3" key="1">
    <citation type="journal article" date="2019" name="Int. J. Syst. Evol. Microbiol.">
        <title>The Global Catalogue of Microorganisms (GCM) 10K type strain sequencing project: providing services to taxonomists for standard genome sequencing and annotation.</title>
        <authorList>
            <consortium name="The Broad Institute Genomics Platform"/>
            <consortium name="The Broad Institute Genome Sequencing Center for Infectious Disease"/>
            <person name="Wu L."/>
            <person name="Ma J."/>
        </authorList>
    </citation>
    <scope>NUCLEOTIDE SEQUENCE [LARGE SCALE GENOMIC DNA]</scope>
    <source>
        <strain evidence="3">JCM 13244</strain>
    </source>
</reference>
<dbReference type="InterPro" id="IPR027417">
    <property type="entry name" value="P-loop_NTPase"/>
</dbReference>
<evidence type="ECO:0000259" key="1">
    <source>
        <dbReference type="Pfam" id="PF06418"/>
    </source>
</evidence>
<dbReference type="PANTHER" id="PTHR11550">
    <property type="entry name" value="CTP SYNTHASE"/>
    <property type="match status" value="1"/>
</dbReference>
<dbReference type="PANTHER" id="PTHR11550:SF0">
    <property type="entry name" value="CTP SYNTHASE-RELATED"/>
    <property type="match status" value="1"/>
</dbReference>
<organism evidence="2 3">
    <name type="scientific">Streptomyces yatensis</name>
    <dbReference type="NCBI Taxonomy" id="155177"/>
    <lineage>
        <taxon>Bacteria</taxon>
        <taxon>Bacillati</taxon>
        <taxon>Actinomycetota</taxon>
        <taxon>Actinomycetes</taxon>
        <taxon>Kitasatosporales</taxon>
        <taxon>Streptomycetaceae</taxon>
        <taxon>Streptomyces</taxon>
        <taxon>Streptomyces violaceusniger group</taxon>
    </lineage>
</organism>
<dbReference type="InterPro" id="IPR017456">
    <property type="entry name" value="CTP_synthase_N"/>
</dbReference>
<evidence type="ECO:0000313" key="3">
    <source>
        <dbReference type="Proteomes" id="UP001499947"/>
    </source>
</evidence>
<dbReference type="SUPFAM" id="SSF52540">
    <property type="entry name" value="P-loop containing nucleoside triphosphate hydrolases"/>
    <property type="match status" value="1"/>
</dbReference>
<protein>
    <recommendedName>
        <fullName evidence="1">CTP synthase N-terminal domain-containing protein</fullName>
    </recommendedName>
</protein>
<keyword evidence="3" id="KW-1185">Reference proteome</keyword>
<sequence>MYATVIAKEWRGEYLGDTTQVIPPIANEIKHRIRRMVSDEVTVMITEVGGMIGDIESLPFLEVVRIPRSCRTPAPRAG</sequence>
<evidence type="ECO:0000313" key="2">
    <source>
        <dbReference type="EMBL" id="GAA1709466.1"/>
    </source>
</evidence>
<proteinExistence type="predicted"/>
<accession>A0ABP4UST4</accession>
<comment type="caution">
    <text evidence="2">The sequence shown here is derived from an EMBL/GenBank/DDBJ whole genome shotgun (WGS) entry which is preliminary data.</text>
</comment>
<dbReference type="Gene3D" id="3.40.50.300">
    <property type="entry name" value="P-loop containing nucleotide triphosphate hydrolases"/>
    <property type="match status" value="1"/>
</dbReference>